<feature type="transmembrane region" description="Helical" evidence="8">
    <location>
        <begin position="133"/>
        <end position="150"/>
    </location>
</feature>
<feature type="compositionally biased region" description="Basic and acidic residues" evidence="7">
    <location>
        <begin position="1"/>
        <end position="16"/>
    </location>
</feature>
<feature type="transmembrane region" description="Helical" evidence="8">
    <location>
        <begin position="195"/>
        <end position="217"/>
    </location>
</feature>
<feature type="domain" description="Major facilitator superfamily (MFS) profile" evidence="9">
    <location>
        <begin position="38"/>
        <end position="481"/>
    </location>
</feature>
<dbReference type="InterPro" id="IPR036259">
    <property type="entry name" value="MFS_trans_sf"/>
</dbReference>
<evidence type="ECO:0000256" key="3">
    <source>
        <dbReference type="ARBA" id="ARBA00022692"/>
    </source>
</evidence>
<feature type="transmembrane region" description="Helical" evidence="8">
    <location>
        <begin position="104"/>
        <end position="127"/>
    </location>
</feature>
<feature type="transmembrane region" description="Helical" evidence="8">
    <location>
        <begin position="75"/>
        <end position="92"/>
    </location>
</feature>
<evidence type="ECO:0000259" key="9">
    <source>
        <dbReference type="PROSITE" id="PS50850"/>
    </source>
</evidence>
<organism evidence="10 11">
    <name type="scientific">Streptomyces lunalinharesii</name>
    <dbReference type="NCBI Taxonomy" id="333384"/>
    <lineage>
        <taxon>Bacteria</taxon>
        <taxon>Bacillati</taxon>
        <taxon>Actinomycetota</taxon>
        <taxon>Actinomycetes</taxon>
        <taxon>Kitasatosporales</taxon>
        <taxon>Streptomycetaceae</taxon>
        <taxon>Streptomyces</taxon>
    </lineage>
</organism>
<dbReference type="PROSITE" id="PS50850">
    <property type="entry name" value="MFS"/>
    <property type="match status" value="1"/>
</dbReference>
<evidence type="ECO:0000256" key="5">
    <source>
        <dbReference type="ARBA" id="ARBA00023136"/>
    </source>
</evidence>
<dbReference type="Gene3D" id="1.20.1250.20">
    <property type="entry name" value="MFS general substrate transporter like domains"/>
    <property type="match status" value="1"/>
</dbReference>
<gene>
    <name evidence="10" type="ORF">GCM10009864_07850</name>
</gene>
<sequence length="490" mass="49934">MSAPDAPDRTAGRRADAAGPAGERPTPPPADRGFGARLMTPLLLGSLLNPINSTMIATALVAIGRDFRVGAADTAWLISAMYLASAVGQPTLGRVADRIGPRRVFVAGTVAVCAAGLIGALAPTFALLVVSRIVLGIGTAAAYPAAMALLRAESRRVGRPTPRSVLGRISLAALASAAVGPALGGLLAATAGWRAVFAVNVPLALLALVGALAWLPADRDTRAAGGAAPSDAAARGGLDPFGIALFASALTCAMFFLLRLDAPRWPLLAPTAALTAALVWWQLRHPHPFIDLRMLARNRALTLTYLRHGLTYLVIYCVLYGYSQWLEQGHGLTSFHAGLVMLPMSGAAAVCSLAGARTKGIRAPLTVAAACLTAGSAVFLLLHGTSALPVLLGAGALFGIPQGLASTGNQAAVYAQAPADGVGAAAGLQRTAQYLGAITASGLIGLWYGQRATDPGLHAIALTGVILGGLLLALTLADRTLRTAGGRTFD</sequence>
<keyword evidence="3 8" id="KW-0812">Transmembrane</keyword>
<feature type="region of interest" description="Disordered" evidence="7">
    <location>
        <begin position="1"/>
        <end position="33"/>
    </location>
</feature>
<dbReference type="PANTHER" id="PTHR42718:SF9">
    <property type="entry name" value="MAJOR FACILITATOR SUPERFAMILY MULTIDRUG TRANSPORTER MFSC"/>
    <property type="match status" value="1"/>
</dbReference>
<evidence type="ECO:0000256" key="6">
    <source>
        <dbReference type="ARBA" id="ARBA00023251"/>
    </source>
</evidence>
<evidence type="ECO:0000256" key="4">
    <source>
        <dbReference type="ARBA" id="ARBA00022989"/>
    </source>
</evidence>
<feature type="transmembrane region" description="Helical" evidence="8">
    <location>
        <begin position="264"/>
        <end position="283"/>
    </location>
</feature>
<feature type="transmembrane region" description="Helical" evidence="8">
    <location>
        <begin position="238"/>
        <end position="258"/>
    </location>
</feature>
<protein>
    <submittedName>
        <fullName evidence="10">MFS transporter</fullName>
    </submittedName>
</protein>
<keyword evidence="6" id="KW-0046">Antibiotic resistance</keyword>
<keyword evidence="11" id="KW-1185">Reference proteome</keyword>
<accession>A0ABP6DQU2</accession>
<name>A0ABP6DQU2_9ACTN</name>
<reference evidence="11" key="1">
    <citation type="journal article" date="2019" name="Int. J. Syst. Evol. Microbiol.">
        <title>The Global Catalogue of Microorganisms (GCM) 10K type strain sequencing project: providing services to taxonomists for standard genome sequencing and annotation.</title>
        <authorList>
            <consortium name="The Broad Institute Genomics Platform"/>
            <consortium name="The Broad Institute Genome Sequencing Center for Infectious Disease"/>
            <person name="Wu L."/>
            <person name="Ma J."/>
        </authorList>
    </citation>
    <scope>NUCLEOTIDE SEQUENCE [LARGE SCALE GENOMIC DNA]</scope>
    <source>
        <strain evidence="11">JCM 16374</strain>
    </source>
</reference>
<evidence type="ECO:0000256" key="8">
    <source>
        <dbReference type="SAM" id="Phobius"/>
    </source>
</evidence>
<evidence type="ECO:0000256" key="7">
    <source>
        <dbReference type="SAM" id="MobiDB-lite"/>
    </source>
</evidence>
<evidence type="ECO:0000256" key="2">
    <source>
        <dbReference type="ARBA" id="ARBA00022448"/>
    </source>
</evidence>
<keyword evidence="5 8" id="KW-0472">Membrane</keyword>
<comment type="subcellular location">
    <subcellularLocation>
        <location evidence="1">Cell membrane</location>
        <topology evidence="1">Multi-pass membrane protein</topology>
    </subcellularLocation>
</comment>
<dbReference type="PANTHER" id="PTHR42718">
    <property type="entry name" value="MAJOR FACILITATOR SUPERFAMILY MULTIDRUG TRANSPORTER MFSC"/>
    <property type="match status" value="1"/>
</dbReference>
<feature type="transmembrane region" description="Helical" evidence="8">
    <location>
        <begin position="42"/>
        <end position="63"/>
    </location>
</feature>
<dbReference type="EMBL" id="BAAARK010000001">
    <property type="protein sequence ID" value="GAA2647381.1"/>
    <property type="molecule type" value="Genomic_DNA"/>
</dbReference>
<dbReference type="Proteomes" id="UP001500994">
    <property type="component" value="Unassembled WGS sequence"/>
</dbReference>
<feature type="transmembrane region" description="Helical" evidence="8">
    <location>
        <begin position="335"/>
        <end position="356"/>
    </location>
</feature>
<evidence type="ECO:0000313" key="11">
    <source>
        <dbReference type="Proteomes" id="UP001500994"/>
    </source>
</evidence>
<dbReference type="Pfam" id="PF07690">
    <property type="entry name" value="MFS_1"/>
    <property type="match status" value="1"/>
</dbReference>
<comment type="caution">
    <text evidence="10">The sequence shown here is derived from an EMBL/GenBank/DDBJ whole genome shotgun (WGS) entry which is preliminary data.</text>
</comment>
<proteinExistence type="predicted"/>
<dbReference type="SUPFAM" id="SSF103473">
    <property type="entry name" value="MFS general substrate transporter"/>
    <property type="match status" value="1"/>
</dbReference>
<dbReference type="Gene3D" id="1.20.1720.10">
    <property type="entry name" value="Multidrug resistance protein D"/>
    <property type="match status" value="1"/>
</dbReference>
<feature type="transmembrane region" description="Helical" evidence="8">
    <location>
        <begin position="304"/>
        <end position="323"/>
    </location>
</feature>
<feature type="transmembrane region" description="Helical" evidence="8">
    <location>
        <begin position="171"/>
        <end position="189"/>
    </location>
</feature>
<dbReference type="InterPro" id="IPR020846">
    <property type="entry name" value="MFS_dom"/>
</dbReference>
<dbReference type="InterPro" id="IPR011701">
    <property type="entry name" value="MFS"/>
</dbReference>
<dbReference type="RefSeq" id="WP_344573440.1">
    <property type="nucleotide sequence ID" value="NZ_BAAARK010000001.1"/>
</dbReference>
<feature type="transmembrane region" description="Helical" evidence="8">
    <location>
        <begin position="456"/>
        <end position="477"/>
    </location>
</feature>
<evidence type="ECO:0000313" key="10">
    <source>
        <dbReference type="EMBL" id="GAA2647381.1"/>
    </source>
</evidence>
<keyword evidence="2" id="KW-0813">Transport</keyword>
<keyword evidence="4 8" id="KW-1133">Transmembrane helix</keyword>
<evidence type="ECO:0000256" key="1">
    <source>
        <dbReference type="ARBA" id="ARBA00004651"/>
    </source>
</evidence>